<accession>A0A7G9QVW2</accession>
<protein>
    <submittedName>
        <fullName evidence="2">Uncharacterized protein</fullName>
    </submittedName>
</protein>
<reference evidence="2 3" key="1">
    <citation type="submission" date="2020-08" db="EMBL/GenBank/DDBJ databases">
        <title>Genome sequence of Thermomonas brevis KACC 16975T.</title>
        <authorList>
            <person name="Hyun D.-W."/>
            <person name="Bae J.-W."/>
        </authorList>
    </citation>
    <scope>NUCLEOTIDE SEQUENCE [LARGE SCALE GENOMIC DNA]</scope>
    <source>
        <strain evidence="2 3">KACC 16975</strain>
    </source>
</reference>
<organism evidence="2 3">
    <name type="scientific">Thermomonas brevis</name>
    <dbReference type="NCBI Taxonomy" id="215691"/>
    <lineage>
        <taxon>Bacteria</taxon>
        <taxon>Pseudomonadati</taxon>
        <taxon>Pseudomonadota</taxon>
        <taxon>Gammaproteobacteria</taxon>
        <taxon>Lysobacterales</taxon>
        <taxon>Lysobacteraceae</taxon>
        <taxon>Thermomonas</taxon>
    </lineage>
</organism>
<name>A0A7G9QVW2_9GAMM</name>
<feature type="transmembrane region" description="Helical" evidence="1">
    <location>
        <begin position="12"/>
        <end position="28"/>
    </location>
</feature>
<dbReference type="Proteomes" id="UP000515977">
    <property type="component" value="Chromosome"/>
</dbReference>
<keyword evidence="3" id="KW-1185">Reference proteome</keyword>
<feature type="transmembrane region" description="Helical" evidence="1">
    <location>
        <begin position="34"/>
        <end position="53"/>
    </location>
</feature>
<keyword evidence="1" id="KW-0812">Transmembrane</keyword>
<keyword evidence="1" id="KW-1133">Transmembrane helix</keyword>
<keyword evidence="1" id="KW-0472">Membrane</keyword>
<proteinExistence type="predicted"/>
<evidence type="ECO:0000256" key="1">
    <source>
        <dbReference type="SAM" id="Phobius"/>
    </source>
</evidence>
<dbReference type="RefSeq" id="WP_187571232.1">
    <property type="nucleotide sequence ID" value="NZ_CP060711.1"/>
</dbReference>
<evidence type="ECO:0000313" key="3">
    <source>
        <dbReference type="Proteomes" id="UP000515977"/>
    </source>
</evidence>
<dbReference type="AlphaFoldDB" id="A0A7G9QVW2"/>
<gene>
    <name evidence="2" type="ORF">H9L17_04940</name>
</gene>
<dbReference type="EMBL" id="CP060711">
    <property type="protein sequence ID" value="QNN47487.1"/>
    <property type="molecule type" value="Genomic_DNA"/>
</dbReference>
<dbReference type="KEGG" id="tbv:H9L17_04940"/>
<evidence type="ECO:0000313" key="2">
    <source>
        <dbReference type="EMBL" id="QNN47487.1"/>
    </source>
</evidence>
<sequence length="78" mass="8803">MQVEQKQKRGRLRTAIFTVAGIFYLYQYVQTQQIPLLITAGGFAMILPNTFLYPVNWLNPMKAGGTKPNPALTLLTFV</sequence>